<sequence length="164" mass="18683">MKEPIVINTEMASGWQWLNKLVTWILPTVIVAIAVIIVNELALEDLIIPLFLLGVACVVFVCLNFTTGMRIADGRLTVVYVRFFMERECSYALREVVLEVRQYEGSYPGMFAAAKLPIGTPPKHYWLQVVMNGELKWHLDSRRGISKEQMVQFVRDFAAARAGY</sequence>
<feature type="transmembrane region" description="Helical" evidence="1">
    <location>
        <begin position="21"/>
        <end position="41"/>
    </location>
</feature>
<reference evidence="2 3" key="1">
    <citation type="submission" date="2020-09" db="EMBL/GenBank/DDBJ databases">
        <title>Genome sequences of type strains of Chitinophaga qingshengii and Chitinophaga varians.</title>
        <authorList>
            <person name="Kittiwongwattana C."/>
        </authorList>
    </citation>
    <scope>NUCLEOTIDE SEQUENCE [LARGE SCALE GENOMIC DNA]</scope>
    <source>
        <strain evidence="2 3">JCM 30026</strain>
    </source>
</reference>
<keyword evidence="3" id="KW-1185">Reference proteome</keyword>
<dbReference type="RefSeq" id="WP_188087149.1">
    <property type="nucleotide sequence ID" value="NZ_JACVFC010000001.1"/>
</dbReference>
<dbReference type="Proteomes" id="UP000659124">
    <property type="component" value="Unassembled WGS sequence"/>
</dbReference>
<evidence type="ECO:0008006" key="4">
    <source>
        <dbReference type="Google" id="ProtNLM"/>
    </source>
</evidence>
<comment type="caution">
    <text evidence="2">The sequence shown here is derived from an EMBL/GenBank/DDBJ whole genome shotgun (WGS) entry which is preliminary data.</text>
</comment>
<dbReference type="EMBL" id="JACVFC010000001">
    <property type="protein sequence ID" value="MBC9930063.1"/>
    <property type="molecule type" value="Genomic_DNA"/>
</dbReference>
<evidence type="ECO:0000313" key="3">
    <source>
        <dbReference type="Proteomes" id="UP000659124"/>
    </source>
</evidence>
<keyword evidence="1" id="KW-0812">Transmembrane</keyword>
<protein>
    <recommendedName>
        <fullName evidence="4">DUF3093 family protein</fullName>
    </recommendedName>
</protein>
<evidence type="ECO:0000313" key="2">
    <source>
        <dbReference type="EMBL" id="MBC9930063.1"/>
    </source>
</evidence>
<name>A0ABR7TJA8_9BACT</name>
<evidence type="ECO:0000256" key="1">
    <source>
        <dbReference type="SAM" id="Phobius"/>
    </source>
</evidence>
<proteinExistence type="predicted"/>
<keyword evidence="1" id="KW-1133">Transmembrane helix</keyword>
<gene>
    <name evidence="2" type="ORF">ICL07_06720</name>
</gene>
<accession>A0ABR7TJA8</accession>
<keyword evidence="1" id="KW-0472">Membrane</keyword>
<feature type="transmembrane region" description="Helical" evidence="1">
    <location>
        <begin position="47"/>
        <end position="66"/>
    </location>
</feature>
<organism evidence="2 3">
    <name type="scientific">Chitinophaga qingshengii</name>
    <dbReference type="NCBI Taxonomy" id="1569794"/>
    <lineage>
        <taxon>Bacteria</taxon>
        <taxon>Pseudomonadati</taxon>
        <taxon>Bacteroidota</taxon>
        <taxon>Chitinophagia</taxon>
        <taxon>Chitinophagales</taxon>
        <taxon>Chitinophagaceae</taxon>
        <taxon>Chitinophaga</taxon>
    </lineage>
</organism>